<keyword evidence="2" id="KW-0732">Signal</keyword>
<gene>
    <name evidence="3" type="ORF">GSTUAT00008770001</name>
</gene>
<dbReference type="EMBL" id="LN891242">
    <property type="protein sequence ID" value="CUS07147.1"/>
    <property type="molecule type" value="Genomic_DNA"/>
</dbReference>
<keyword evidence="1" id="KW-0812">Transmembrane</keyword>
<organism evidence="3 4">
    <name type="scientific">Tuber aestivum</name>
    <name type="common">summer truffle</name>
    <dbReference type="NCBI Taxonomy" id="59557"/>
    <lineage>
        <taxon>Eukaryota</taxon>
        <taxon>Fungi</taxon>
        <taxon>Dikarya</taxon>
        <taxon>Ascomycota</taxon>
        <taxon>Pezizomycotina</taxon>
        <taxon>Pezizomycetes</taxon>
        <taxon>Pezizales</taxon>
        <taxon>Tuberaceae</taxon>
        <taxon>Tuber</taxon>
    </lineage>
</organism>
<keyword evidence="1" id="KW-0472">Membrane</keyword>
<evidence type="ECO:0000256" key="1">
    <source>
        <dbReference type="SAM" id="Phobius"/>
    </source>
</evidence>
<keyword evidence="1" id="KW-1133">Transmembrane helix</keyword>
<evidence type="ECO:0000256" key="2">
    <source>
        <dbReference type="SAM" id="SignalP"/>
    </source>
</evidence>
<feature type="transmembrane region" description="Helical" evidence="1">
    <location>
        <begin position="63"/>
        <end position="85"/>
    </location>
</feature>
<name>A0A292PKX2_9PEZI</name>
<accession>A0A292PKX2</accession>
<evidence type="ECO:0008006" key="5">
    <source>
        <dbReference type="Google" id="ProtNLM"/>
    </source>
</evidence>
<proteinExistence type="predicted"/>
<dbReference type="Proteomes" id="UP001412239">
    <property type="component" value="Unassembled WGS sequence"/>
</dbReference>
<reference evidence="3" key="1">
    <citation type="submission" date="2015-10" db="EMBL/GenBank/DDBJ databases">
        <authorList>
            <person name="Regsiter A."/>
            <person name="william w."/>
        </authorList>
    </citation>
    <scope>NUCLEOTIDE SEQUENCE</scope>
    <source>
        <strain evidence="3">Montdore</strain>
    </source>
</reference>
<keyword evidence="4" id="KW-1185">Reference proteome</keyword>
<evidence type="ECO:0000313" key="4">
    <source>
        <dbReference type="Proteomes" id="UP001412239"/>
    </source>
</evidence>
<sequence>MQKIHKSFDIAIPLLLSFLICTTTATDESPTHIANQSISATAAAGNFNASYHHSDDTITPGRAAGIGVGSMVFGMIVGCVIVSCWRSERGNCWRRRRERKNRGEYWDRFGECGGCDGCCGGGGCGGCSC</sequence>
<evidence type="ECO:0000313" key="3">
    <source>
        <dbReference type="EMBL" id="CUS07147.1"/>
    </source>
</evidence>
<protein>
    <recommendedName>
        <fullName evidence="5">Transmembrane protein</fullName>
    </recommendedName>
</protein>
<dbReference type="AlphaFoldDB" id="A0A292PKX2"/>
<feature type="chain" id="PRO_5012358252" description="Transmembrane protein" evidence="2">
    <location>
        <begin position="26"/>
        <end position="129"/>
    </location>
</feature>
<feature type="signal peptide" evidence="2">
    <location>
        <begin position="1"/>
        <end position="25"/>
    </location>
</feature>